<reference evidence="3 4" key="1">
    <citation type="submission" date="2017-09" db="EMBL/GenBank/DDBJ databases">
        <authorList>
            <person name="Ehlers B."/>
            <person name="Leendertz F.H."/>
        </authorList>
    </citation>
    <scope>NUCLEOTIDE SEQUENCE [LARGE SCALE GENOMIC DNA]</scope>
    <source>
        <strain evidence="3 4">CGMCC 1.12662</strain>
    </source>
</reference>
<feature type="compositionally biased region" description="Basic and acidic residues" evidence="1">
    <location>
        <begin position="18"/>
        <end position="29"/>
    </location>
</feature>
<feature type="region of interest" description="Disordered" evidence="1">
    <location>
        <begin position="18"/>
        <end position="60"/>
    </location>
</feature>
<sequence>MDPILYRPLDVLDERIRRADPHQRHEARPHQPLKAPGPRRARLGWLNPRRWSRGPDGLLE</sequence>
<protein>
    <submittedName>
        <fullName evidence="3">Uncharacterized protein</fullName>
    </submittedName>
</protein>
<evidence type="ECO:0000256" key="1">
    <source>
        <dbReference type="SAM" id="MobiDB-lite"/>
    </source>
</evidence>
<reference evidence="2 5" key="2">
    <citation type="journal article" date="2018" name="Int. J. Syst. Evol. Microbiol.">
        <title>Pseudooceanicola lipolyticus sp. nov., a marine alphaproteobacterium, reclassification of Oceanicola flagellatus as Pseudooceanicola flagellatus comb. nov. and emended description of the genus Pseudooceanicola.</title>
        <authorList>
            <person name="Huang M.-M."/>
            <person name="Guo L.-L."/>
            <person name="Wu Y.-H."/>
            <person name="Lai Q.-L."/>
            <person name="Shao Z.-Z."/>
            <person name="Wang C.-S."/>
            <person name="Wu M."/>
            <person name="Xu X.-W."/>
        </authorList>
    </citation>
    <scope>NUCLEOTIDE SEQUENCE [LARGE SCALE GENOMIC DNA]</scope>
    <source>
        <strain evidence="2 5">Ar-45</strain>
    </source>
</reference>
<dbReference type="RefSeq" id="WP_097144620.1">
    <property type="nucleotide sequence ID" value="NZ_OBEA01000001.1"/>
</dbReference>
<organism evidence="3 4">
    <name type="scientific">Pseudooceanicola antarcticus</name>
    <dbReference type="NCBI Taxonomy" id="1247613"/>
    <lineage>
        <taxon>Bacteria</taxon>
        <taxon>Pseudomonadati</taxon>
        <taxon>Pseudomonadota</taxon>
        <taxon>Alphaproteobacteria</taxon>
        <taxon>Rhodobacterales</taxon>
        <taxon>Paracoccaceae</taxon>
        <taxon>Pseudooceanicola</taxon>
    </lineage>
</organism>
<dbReference type="EMBL" id="PGTD01000013">
    <property type="protein sequence ID" value="PJE30269.1"/>
    <property type="molecule type" value="Genomic_DNA"/>
</dbReference>
<evidence type="ECO:0000313" key="4">
    <source>
        <dbReference type="Proteomes" id="UP000231655"/>
    </source>
</evidence>
<evidence type="ECO:0000313" key="5">
    <source>
        <dbReference type="Proteomes" id="UP000231702"/>
    </source>
</evidence>
<dbReference type="AlphaFoldDB" id="A0A285I380"/>
<evidence type="ECO:0000313" key="3">
    <source>
        <dbReference type="EMBL" id="SNY41526.1"/>
    </source>
</evidence>
<dbReference type="Proteomes" id="UP000231655">
    <property type="component" value="Unassembled WGS sequence"/>
</dbReference>
<name>A0A285I380_9RHOB</name>
<evidence type="ECO:0000313" key="2">
    <source>
        <dbReference type="EMBL" id="PJE30269.1"/>
    </source>
</evidence>
<gene>
    <name evidence="2" type="ORF">CVM39_06030</name>
    <name evidence="3" type="ORF">SAMN06297129_0874</name>
</gene>
<dbReference type="EMBL" id="OBEA01000001">
    <property type="protein sequence ID" value="SNY41526.1"/>
    <property type="molecule type" value="Genomic_DNA"/>
</dbReference>
<accession>A0A285I380</accession>
<dbReference type="Proteomes" id="UP000231702">
    <property type="component" value="Unassembled WGS sequence"/>
</dbReference>
<proteinExistence type="predicted"/>
<keyword evidence="5" id="KW-1185">Reference proteome</keyword>